<evidence type="ECO:0000256" key="7">
    <source>
        <dbReference type="RuleBase" id="RU364133"/>
    </source>
</evidence>
<comment type="similarity">
    <text evidence="3 7">Belongs to the DPH1/DPH2 family. DPH2 subfamily.</text>
</comment>
<comment type="pathway">
    <text evidence="2 7">Protein modification; peptidyl-diphthamide biosynthesis.</text>
</comment>
<evidence type="ECO:0000256" key="5">
    <source>
        <dbReference type="ARBA" id="ARBA00023004"/>
    </source>
</evidence>
<organism evidence="9 10">
    <name type="scientific">Blastomyces silverae</name>
    <dbReference type="NCBI Taxonomy" id="2060906"/>
    <lineage>
        <taxon>Eukaryota</taxon>
        <taxon>Fungi</taxon>
        <taxon>Dikarya</taxon>
        <taxon>Ascomycota</taxon>
        <taxon>Pezizomycotina</taxon>
        <taxon>Eurotiomycetes</taxon>
        <taxon>Eurotiomycetidae</taxon>
        <taxon>Onygenales</taxon>
        <taxon>Ajellomycetaceae</taxon>
        <taxon>Blastomyces</taxon>
    </lineage>
</organism>
<comment type="subcellular location">
    <subcellularLocation>
        <location evidence="7">Cytoplasm</location>
    </subcellularLocation>
</comment>
<reference evidence="10" key="1">
    <citation type="journal article" date="2015" name="PLoS Genet.">
        <title>The dynamic genome and transcriptome of the human fungal pathogen Blastomyces and close relative Emmonsia.</title>
        <authorList>
            <person name="Munoz J.F."/>
            <person name="Gauthier G.M."/>
            <person name="Desjardins C.A."/>
            <person name="Gallo J.E."/>
            <person name="Holder J."/>
            <person name="Sullivan T.D."/>
            <person name="Marty A.J."/>
            <person name="Carmen J.C."/>
            <person name="Chen Z."/>
            <person name="Ding L."/>
            <person name="Gujja S."/>
            <person name="Magrini V."/>
            <person name="Misas E."/>
            <person name="Mitreva M."/>
            <person name="Priest M."/>
            <person name="Saif S."/>
            <person name="Whiston E.A."/>
            <person name="Young S."/>
            <person name="Zeng Q."/>
            <person name="Goldman W.E."/>
            <person name="Mardis E.R."/>
            <person name="Taylor J.W."/>
            <person name="McEwen J.G."/>
            <person name="Clay O.K."/>
            <person name="Klein B.S."/>
            <person name="Cuomo C.A."/>
        </authorList>
    </citation>
    <scope>NUCLEOTIDE SEQUENCE [LARGE SCALE GENOMIC DNA]</scope>
    <source>
        <strain evidence="10">UAMH 139</strain>
    </source>
</reference>
<dbReference type="Proteomes" id="UP000053573">
    <property type="component" value="Unassembled WGS sequence"/>
</dbReference>
<evidence type="ECO:0000256" key="3">
    <source>
        <dbReference type="ARBA" id="ARBA00006179"/>
    </source>
</evidence>
<dbReference type="Pfam" id="PF01866">
    <property type="entry name" value="Diphthamide_syn"/>
    <property type="match status" value="1"/>
</dbReference>
<dbReference type="OrthoDB" id="449241at2759"/>
<dbReference type="AlphaFoldDB" id="A0A0H1BJI0"/>
<comment type="function">
    <text evidence="7">Required for the first step of diphthamide biosynthesis, a post-translational modification of histidine which occurs in elongation factor 2. DPH1 and DPH2 transfer a 3-amino-3-carboxypropyl (ACP) group from S-adenosyl-L-methionine (SAM) to a histidine residue, the reaction is assisted by a reduction system comprising DPH3 and a NADH-dependent reductase. Facilitates the reduction of the catalytic iron-sulfur cluster found in the DPH1 subunit.</text>
</comment>
<evidence type="ECO:0000256" key="1">
    <source>
        <dbReference type="ARBA" id="ARBA00001966"/>
    </source>
</evidence>
<evidence type="ECO:0000313" key="9">
    <source>
        <dbReference type="EMBL" id="KLJ11495.1"/>
    </source>
</evidence>
<keyword evidence="6 7" id="KW-0411">Iron-sulfur</keyword>
<dbReference type="EMBL" id="LDEV01001543">
    <property type="protein sequence ID" value="KLJ11495.1"/>
    <property type="molecule type" value="Genomic_DNA"/>
</dbReference>
<protein>
    <recommendedName>
        <fullName evidence="7">2-(3-amino-3-carboxypropyl)histidine synthase subunit 2</fullName>
    </recommendedName>
</protein>
<dbReference type="PANTHER" id="PTHR10762:SF2">
    <property type="entry name" value="2-(3-AMINO-3-CARBOXYPROPYL)HISTIDINE SYNTHASE SUBUNIT 2"/>
    <property type="match status" value="1"/>
</dbReference>
<keyword evidence="4 7" id="KW-0479">Metal-binding</keyword>
<name>A0A0H1BJI0_9EURO</name>
<feature type="compositionally biased region" description="Acidic residues" evidence="8">
    <location>
        <begin position="469"/>
        <end position="486"/>
    </location>
</feature>
<dbReference type="InterPro" id="IPR042265">
    <property type="entry name" value="DPH1/DPH2_3"/>
</dbReference>
<evidence type="ECO:0000256" key="6">
    <source>
        <dbReference type="ARBA" id="ARBA00023014"/>
    </source>
</evidence>
<evidence type="ECO:0000256" key="4">
    <source>
        <dbReference type="ARBA" id="ARBA00022723"/>
    </source>
</evidence>
<keyword evidence="7" id="KW-0963">Cytoplasm</keyword>
<feature type="region of interest" description="Disordered" evidence="8">
    <location>
        <begin position="448"/>
        <end position="531"/>
    </location>
</feature>
<dbReference type="STRING" id="2060906.A0A0H1BJI0"/>
<dbReference type="NCBIfam" id="TIGR00322">
    <property type="entry name" value="diphth2_R"/>
    <property type="match status" value="1"/>
</dbReference>
<evidence type="ECO:0000313" key="10">
    <source>
        <dbReference type="Proteomes" id="UP000053573"/>
    </source>
</evidence>
<dbReference type="UniPathway" id="UPA00559"/>
<dbReference type="SFLD" id="SFLDF00408">
    <property type="entry name" value="Diphthamide_biosynthesis_famil"/>
    <property type="match status" value="1"/>
</dbReference>
<comment type="cofactor">
    <cofactor evidence="1">
        <name>[4Fe-4S] cluster</name>
        <dbReference type="ChEBI" id="CHEBI:49883"/>
    </cofactor>
</comment>
<dbReference type="SFLD" id="SFLDG01121">
    <property type="entry name" value="Diphthamide_biosynthesis"/>
    <property type="match status" value="1"/>
</dbReference>
<feature type="region of interest" description="Disordered" evidence="8">
    <location>
        <begin position="576"/>
        <end position="599"/>
    </location>
</feature>
<dbReference type="GO" id="GO:0005737">
    <property type="term" value="C:cytoplasm"/>
    <property type="evidence" value="ECO:0007669"/>
    <property type="project" value="UniProtKB-SubCell"/>
</dbReference>
<dbReference type="Gene3D" id="3.40.50.11860">
    <property type="entry name" value="Diphthamide synthesis DPH1/DPH2 domain 3"/>
    <property type="match status" value="1"/>
</dbReference>
<dbReference type="InterPro" id="IPR016435">
    <property type="entry name" value="DPH1/DPH2"/>
</dbReference>
<dbReference type="PANTHER" id="PTHR10762">
    <property type="entry name" value="DIPHTHAMIDE BIOSYNTHESIS PROTEIN"/>
    <property type="match status" value="1"/>
</dbReference>
<dbReference type="Gene3D" id="3.40.50.11840">
    <property type="entry name" value="Diphthamide synthesis DPH1/DPH2 domain 1"/>
    <property type="match status" value="2"/>
</dbReference>
<dbReference type="GO" id="GO:0017183">
    <property type="term" value="P:protein histidyl modification to diphthamide"/>
    <property type="evidence" value="ECO:0007669"/>
    <property type="project" value="UniProtKB-UniPathway"/>
</dbReference>
<dbReference type="GO" id="GO:0090560">
    <property type="term" value="F:2-(3-amino-3-carboxypropyl)histidine synthase activity"/>
    <property type="evidence" value="ECO:0007669"/>
    <property type="project" value="InterPro"/>
</dbReference>
<dbReference type="InterPro" id="IPR010014">
    <property type="entry name" value="DHP2"/>
</dbReference>
<dbReference type="NCBIfam" id="TIGR00272">
    <property type="entry name" value="DPH2"/>
    <property type="match status" value="1"/>
</dbReference>
<accession>A0A0H1BJI0</accession>
<evidence type="ECO:0000256" key="2">
    <source>
        <dbReference type="ARBA" id="ARBA00005156"/>
    </source>
</evidence>
<dbReference type="SFLD" id="SFLDS00032">
    <property type="entry name" value="Radical_SAM_3-amino-3-carboxyp"/>
    <property type="match status" value="1"/>
</dbReference>
<evidence type="ECO:0000256" key="8">
    <source>
        <dbReference type="SAM" id="MobiDB-lite"/>
    </source>
</evidence>
<feature type="compositionally biased region" description="Polar residues" evidence="8">
    <location>
        <begin position="499"/>
        <end position="521"/>
    </location>
</feature>
<dbReference type="GO" id="GO:0046872">
    <property type="term" value="F:metal ion binding"/>
    <property type="evidence" value="ECO:0007669"/>
    <property type="project" value="UniProtKB-KW"/>
</dbReference>
<sequence length="599" mass="65213">MATDLEAAPILSTPETHIFEAYKNPAPPRVTRKITDDELRIKYDIDRTLKEIRQGKWKRIALQFPDDMLPDAPRVFQLLSRGLANVDSTSSSGVGDETNSAIGELATDYTAKGSQKGDVDDVTNSVVNSLKISDPQTLDHPRLYILADTSYGTCCVDEVAAEHVNADVVVHYGRACLSPTARLPVVYVFTHGELDTAPLIEAFKEIYPNRGEKVVIAADVTFADYVEKITSTLADQEGYTNLFATSVVHNPSSPIPNRTLPDSVRDKPESLQEWQLFHISNPPTALLLTLSSRVAAIHIYPTDQGSGQHVTGPTKPLLASAAIALRRRYAILTSLSTVPVFGVLINTLSVKNYLHIVEHVKAQIAAAGKKSYMFVVGKLNAAKVANFSEIGGWVVVGCWESSLVDSSDFWKPVITPFELELALKGDMDRVWTGEWQSDYQTILDITKARNSSQNPGQDIPQDHRTSDANADDDGDDVDAESEEESVPPEFDLRTGRYISVSSTRPMQPSSVPTSSNTSGPSAQAGGSKALAKRQNADLATINGVLSPGAEFLRSHRTWQGLGSDFDIRYEEDGEQGAAVVEGRSGIARGYTAGDSENRH</sequence>
<proteinExistence type="inferred from homology"/>
<comment type="caution">
    <text evidence="9">The sequence shown here is derived from an EMBL/GenBank/DDBJ whole genome shotgun (WGS) entry which is preliminary data.</text>
</comment>
<dbReference type="InterPro" id="IPR042263">
    <property type="entry name" value="DPH1/DPH2_1"/>
</dbReference>
<gene>
    <name evidence="9" type="ORF">EMPG_13327</name>
</gene>
<keyword evidence="5 7" id="KW-0408">Iron</keyword>
<keyword evidence="10" id="KW-1185">Reference proteome</keyword>
<dbReference type="FunFam" id="3.40.50.11860:FF:000001">
    <property type="entry name" value="2-(3-amino-3-carboxypropyl)histidine synthase subunit 2"/>
    <property type="match status" value="1"/>
</dbReference>
<dbReference type="GO" id="GO:0051536">
    <property type="term" value="F:iron-sulfur cluster binding"/>
    <property type="evidence" value="ECO:0007669"/>
    <property type="project" value="UniProtKB-KW"/>
</dbReference>